<dbReference type="EMBL" id="BMQL01000013">
    <property type="protein sequence ID" value="GGR11483.1"/>
    <property type="molecule type" value="Genomic_DNA"/>
</dbReference>
<dbReference type="RefSeq" id="WP_189090888.1">
    <property type="nucleotide sequence ID" value="NZ_BMQL01000013.1"/>
</dbReference>
<gene>
    <name evidence="4" type="ORF">GCM10008957_25410</name>
</gene>
<feature type="domain" description="WCX" evidence="3">
    <location>
        <begin position="241"/>
        <end position="323"/>
    </location>
</feature>
<reference evidence="4" key="1">
    <citation type="journal article" date="2014" name="Int. J. Syst. Evol. Microbiol.">
        <title>Complete genome sequence of Corynebacterium casei LMG S-19264T (=DSM 44701T), isolated from a smear-ripened cheese.</title>
        <authorList>
            <consortium name="US DOE Joint Genome Institute (JGI-PGF)"/>
            <person name="Walter F."/>
            <person name="Albersmeier A."/>
            <person name="Kalinowski J."/>
            <person name="Ruckert C."/>
        </authorList>
    </citation>
    <scope>NUCLEOTIDE SEQUENCE</scope>
    <source>
        <strain evidence="4">JCM 31311</strain>
    </source>
</reference>
<dbReference type="GO" id="GO:0003677">
    <property type="term" value="F:DNA binding"/>
    <property type="evidence" value="ECO:0007669"/>
    <property type="project" value="UniProtKB-KW"/>
</dbReference>
<dbReference type="PANTHER" id="PTHR34580">
    <property type="match status" value="1"/>
</dbReference>
<evidence type="ECO:0000259" key="2">
    <source>
        <dbReference type="Pfam" id="PF13280"/>
    </source>
</evidence>
<proteinExistence type="predicted"/>
<keyword evidence="5" id="KW-1185">Reference proteome</keyword>
<dbReference type="InterPro" id="IPR013196">
    <property type="entry name" value="HTH_11"/>
</dbReference>
<dbReference type="PROSITE" id="PS52050">
    <property type="entry name" value="WYL"/>
    <property type="match status" value="1"/>
</dbReference>
<reference evidence="4" key="2">
    <citation type="submission" date="2020-09" db="EMBL/GenBank/DDBJ databases">
        <authorList>
            <person name="Sun Q."/>
            <person name="Ohkuma M."/>
        </authorList>
    </citation>
    <scope>NUCLEOTIDE SEQUENCE</scope>
    <source>
        <strain evidence="4">JCM 31311</strain>
    </source>
</reference>
<dbReference type="InterPro" id="IPR036390">
    <property type="entry name" value="WH_DNA-bd_sf"/>
</dbReference>
<evidence type="ECO:0000259" key="3">
    <source>
        <dbReference type="Pfam" id="PF25583"/>
    </source>
</evidence>
<dbReference type="InterPro" id="IPR026881">
    <property type="entry name" value="WYL_dom"/>
</dbReference>
<evidence type="ECO:0000313" key="4">
    <source>
        <dbReference type="EMBL" id="GGR11483.1"/>
    </source>
</evidence>
<keyword evidence="4" id="KW-0238">DNA-binding</keyword>
<dbReference type="InterPro" id="IPR051534">
    <property type="entry name" value="CBASS_pafABC_assoc_protein"/>
</dbReference>
<comment type="caution">
    <text evidence="4">The sequence shown here is derived from an EMBL/GenBank/DDBJ whole genome shotgun (WGS) entry which is preliminary data.</text>
</comment>
<accession>A0A918C9H2</accession>
<dbReference type="InterPro" id="IPR057727">
    <property type="entry name" value="WCX_dom"/>
</dbReference>
<feature type="domain" description="Helix-turn-helix type 11" evidence="1">
    <location>
        <begin position="20"/>
        <end position="68"/>
    </location>
</feature>
<dbReference type="Pfam" id="PF08279">
    <property type="entry name" value="HTH_11"/>
    <property type="match status" value="1"/>
</dbReference>
<organism evidence="4 5">
    <name type="scientific">Deinococcus ruber</name>
    <dbReference type="NCBI Taxonomy" id="1848197"/>
    <lineage>
        <taxon>Bacteria</taxon>
        <taxon>Thermotogati</taxon>
        <taxon>Deinococcota</taxon>
        <taxon>Deinococci</taxon>
        <taxon>Deinococcales</taxon>
        <taxon>Deinococcaceae</taxon>
        <taxon>Deinococcus</taxon>
    </lineage>
</organism>
<dbReference type="InterPro" id="IPR036388">
    <property type="entry name" value="WH-like_DNA-bd_sf"/>
</dbReference>
<dbReference type="PANTHER" id="PTHR34580:SF1">
    <property type="entry name" value="PROTEIN PAFC"/>
    <property type="match status" value="1"/>
</dbReference>
<dbReference type="SUPFAM" id="SSF46785">
    <property type="entry name" value="Winged helix' DNA-binding domain"/>
    <property type="match status" value="1"/>
</dbReference>
<dbReference type="Gene3D" id="1.10.10.10">
    <property type="entry name" value="Winged helix-like DNA-binding domain superfamily/Winged helix DNA-binding domain"/>
    <property type="match status" value="1"/>
</dbReference>
<name>A0A918C9H2_9DEIO</name>
<dbReference type="Pfam" id="PF13280">
    <property type="entry name" value="WYL"/>
    <property type="match status" value="1"/>
</dbReference>
<protein>
    <submittedName>
        <fullName evidence="4">DNA-binding transcriptional regulator</fullName>
    </submittedName>
</protein>
<dbReference type="Pfam" id="PF25583">
    <property type="entry name" value="WCX"/>
    <property type="match status" value="1"/>
</dbReference>
<sequence length="335" mass="38726">MTDSPEITQTERATRKKVRRLFDLMELLQAKDRSTQELAQMFRVPQRTIQRDLDDLRDMALGLEVLPGYRYRLRGFSSHLKPLQTLAVHAATRLLYHHAPTRDRDYLLALDKLAQSLPESIRTVVQRSAQDFTPPIHDDRTLEVVTTAWLDRRYISFEYVSPGQPLERRELAVYFIEISRANLATYAIGYERLKRGEIRTFKLSRMKRVTPLEDHYEIAADFDPRLYLSDAWGVVGGQTEVVTVTLRFVREAVYRVMEGGYPNMTTEEVARPDGSMIVKVRAGMDATGLPRELMPWILGWGPRVEVLDPPSVRAHWLNEARAVIEQFGQRDERAT</sequence>
<dbReference type="AlphaFoldDB" id="A0A918C9H2"/>
<evidence type="ECO:0000259" key="1">
    <source>
        <dbReference type="Pfam" id="PF08279"/>
    </source>
</evidence>
<feature type="domain" description="WYL" evidence="2">
    <location>
        <begin position="141"/>
        <end position="210"/>
    </location>
</feature>
<dbReference type="Proteomes" id="UP000603865">
    <property type="component" value="Unassembled WGS sequence"/>
</dbReference>
<evidence type="ECO:0000313" key="5">
    <source>
        <dbReference type="Proteomes" id="UP000603865"/>
    </source>
</evidence>